<evidence type="ECO:0000313" key="2">
    <source>
        <dbReference type="Proteomes" id="UP000003656"/>
    </source>
</evidence>
<accession>D1NT69</accession>
<dbReference type="Proteomes" id="UP000003656">
    <property type="component" value="Unassembled WGS sequence"/>
</dbReference>
<organism evidence="1 2">
    <name type="scientific">Bifidobacterium gallicum DSM 20093 = LMG 11596</name>
    <dbReference type="NCBI Taxonomy" id="561180"/>
    <lineage>
        <taxon>Bacteria</taxon>
        <taxon>Bacillati</taxon>
        <taxon>Actinomycetota</taxon>
        <taxon>Actinomycetes</taxon>
        <taxon>Bifidobacteriales</taxon>
        <taxon>Bifidobacteriaceae</taxon>
        <taxon>Bifidobacterium</taxon>
    </lineage>
</organism>
<sequence>MTPCNDDLHVDLPRLKRCYPLYMGRSEPPNDVLKHCNGQF</sequence>
<comment type="caution">
    <text evidence="1">The sequence shown here is derived from an EMBL/GenBank/DDBJ whole genome shotgun (WGS) entry which is preliminary data.</text>
</comment>
<dbReference type="EMBL" id="ABXB03000001">
    <property type="protein sequence ID" value="EFA23872.1"/>
    <property type="molecule type" value="Genomic_DNA"/>
</dbReference>
<reference evidence="1 2" key="1">
    <citation type="submission" date="2009-11" db="EMBL/GenBank/DDBJ databases">
        <authorList>
            <person name="Weinstock G."/>
            <person name="Sodergren E."/>
            <person name="Clifton S."/>
            <person name="Fulton L."/>
            <person name="Fulton B."/>
            <person name="Courtney L."/>
            <person name="Fronick C."/>
            <person name="Harrison M."/>
            <person name="Strong C."/>
            <person name="Farmer C."/>
            <person name="Delahaunty K."/>
            <person name="Markovic C."/>
            <person name="Hall O."/>
            <person name="Minx P."/>
            <person name="Tomlinson C."/>
            <person name="Mitreva M."/>
            <person name="Nelson J."/>
            <person name="Hou S."/>
            <person name="Wollam A."/>
            <person name="Pepin K.H."/>
            <person name="Johnson M."/>
            <person name="Bhonagiri V."/>
            <person name="Nash W.E."/>
            <person name="Warren W."/>
            <person name="Chinwalla A."/>
            <person name="Mardis E.R."/>
            <person name="Wilson R.K."/>
        </authorList>
    </citation>
    <scope>NUCLEOTIDE SEQUENCE [LARGE SCALE GENOMIC DNA]</scope>
    <source>
        <strain evidence="1 2">DSM 20093</strain>
    </source>
</reference>
<gene>
    <name evidence="1" type="ORF">BIFGAL_02982</name>
</gene>
<name>D1NT69_9BIFI</name>
<protein>
    <submittedName>
        <fullName evidence="1">Uncharacterized protein</fullName>
    </submittedName>
</protein>
<evidence type="ECO:0000313" key="1">
    <source>
        <dbReference type="EMBL" id="EFA23872.1"/>
    </source>
</evidence>
<proteinExistence type="predicted"/>
<dbReference type="AlphaFoldDB" id="D1NT69"/>